<dbReference type="EMBL" id="IACF01003259">
    <property type="protein sequence ID" value="LAB68882.1"/>
    <property type="molecule type" value="mRNA"/>
</dbReference>
<comment type="similarity">
    <text evidence="1 3">Belongs to the 3-beta-HSD family.</text>
</comment>
<dbReference type="InterPro" id="IPR002225">
    <property type="entry name" value="3Beta_OHSteriod_DH/Estase"/>
</dbReference>
<organism evidence="5">
    <name type="scientific">Hirondellea gigas</name>
    <dbReference type="NCBI Taxonomy" id="1518452"/>
    <lineage>
        <taxon>Eukaryota</taxon>
        <taxon>Metazoa</taxon>
        <taxon>Ecdysozoa</taxon>
        <taxon>Arthropoda</taxon>
        <taxon>Crustacea</taxon>
        <taxon>Multicrustacea</taxon>
        <taxon>Malacostraca</taxon>
        <taxon>Eumalacostraca</taxon>
        <taxon>Peracarida</taxon>
        <taxon>Amphipoda</taxon>
        <taxon>Amphilochidea</taxon>
        <taxon>Lysianassida</taxon>
        <taxon>Lysianassidira</taxon>
        <taxon>Lysianassoidea</taxon>
        <taxon>Lysianassidae</taxon>
        <taxon>Hirondellea</taxon>
    </lineage>
</organism>
<keyword evidence="3" id="KW-1133">Transmembrane helix</keyword>
<accession>A0A2P2I4D0</accession>
<evidence type="ECO:0000259" key="4">
    <source>
        <dbReference type="Pfam" id="PF01073"/>
    </source>
</evidence>
<dbReference type="SUPFAM" id="SSF51735">
    <property type="entry name" value="NAD(P)-binding Rossmann-fold domains"/>
    <property type="match status" value="1"/>
</dbReference>
<feature type="domain" description="3-beta hydroxysteroid dehydrogenase/isomerase" evidence="4">
    <location>
        <begin position="22"/>
        <end position="273"/>
    </location>
</feature>
<dbReference type="GO" id="GO:0006694">
    <property type="term" value="P:steroid biosynthetic process"/>
    <property type="evidence" value="ECO:0007669"/>
    <property type="project" value="InterPro"/>
</dbReference>
<keyword evidence="3" id="KW-0812">Transmembrane</keyword>
<dbReference type="InterPro" id="IPR036291">
    <property type="entry name" value="NAD(P)-bd_dom_sf"/>
</dbReference>
<dbReference type="Gene3D" id="3.40.50.720">
    <property type="entry name" value="NAD(P)-binding Rossmann-like Domain"/>
    <property type="match status" value="1"/>
</dbReference>
<dbReference type="GO" id="GO:0016616">
    <property type="term" value="F:oxidoreductase activity, acting on the CH-OH group of donors, NAD or NADP as acceptor"/>
    <property type="evidence" value="ECO:0007669"/>
    <property type="project" value="InterPro"/>
</dbReference>
<evidence type="ECO:0000313" key="5">
    <source>
        <dbReference type="EMBL" id="LAB68882.1"/>
    </source>
</evidence>
<protein>
    <submittedName>
        <fullName evidence="5">Sterol-4-alpha-carboxylate 3-dehydrogenase, decarboxylating</fullName>
    </submittedName>
</protein>
<dbReference type="PANTHER" id="PTHR43245">
    <property type="entry name" value="BIFUNCTIONAL POLYMYXIN RESISTANCE PROTEIN ARNA"/>
    <property type="match status" value="1"/>
</dbReference>
<dbReference type="EMBL" id="IACT01003656">
    <property type="protein sequence ID" value="LAC22888.1"/>
    <property type="molecule type" value="mRNA"/>
</dbReference>
<name>A0A2P2I4D0_9CRUS</name>
<dbReference type="Pfam" id="PF01073">
    <property type="entry name" value="3Beta_HSD"/>
    <property type="match status" value="1"/>
</dbReference>
<sequence>MSGPLSDEAMSKLAALNGKNVLVTGGCGFLGRHLVELLLDCGANVRVFDLFITEYSEDVEFVKGNLLNLSEVEAATKGCWAVFHVASPSPTSGNAKLFFSVNVDGTQNVIDACRSQNVGRLVYTSSASIVFDGTDQKNFDESAPFPLKSLDAYTKSKLAAEQLALKDCAPSNPLAVCAMRPHSIFGPRDPHFVPSLARAGREGKSRYIIGNGENIVDFTYVGNVTYAHALAAVHLSPDSKVNGEAYFITNDEPVKFWDFVSDVQVSLGFTKPWLKLPYLLMYAMAYLLSFITAVFPSFRPVFNLQSVSYAGCHHYYTCAKAKDHFGYVPAVSLKEAKRRNLEHFEYLHASKPPPLK</sequence>
<keyword evidence="2 3" id="KW-0560">Oxidoreductase</keyword>
<reference evidence="5" key="2">
    <citation type="journal article" date="2018" name="Biosci. Biotechnol. Biochem.">
        <title>Polysaccharide hydrolase of the hadal zone amphipods Hirondellea gigas.</title>
        <authorList>
            <person name="Kobayashi H."/>
            <person name="Nagahama T."/>
            <person name="Arai W."/>
            <person name="Sasagawa Y."/>
            <person name="Umeda M."/>
            <person name="Hayashi T."/>
            <person name="Nikaido I."/>
            <person name="Watanabe H."/>
            <person name="Oguri K."/>
            <person name="Kitazato H."/>
            <person name="Fujioka K."/>
            <person name="Kido Y."/>
            <person name="Takami H."/>
        </authorList>
    </citation>
    <scope>NUCLEOTIDE SEQUENCE</scope>
    <source>
        <tissue evidence="5">Whole body</tissue>
    </source>
</reference>
<feature type="transmembrane region" description="Helical" evidence="3">
    <location>
        <begin position="279"/>
        <end position="298"/>
    </location>
</feature>
<proteinExistence type="evidence at transcript level"/>
<evidence type="ECO:0000313" key="6">
    <source>
        <dbReference type="EMBL" id="LAC22888.1"/>
    </source>
</evidence>
<keyword evidence="3" id="KW-0472">Membrane</keyword>
<dbReference type="AlphaFoldDB" id="A0A2P2I4D0"/>
<dbReference type="InterPro" id="IPR050177">
    <property type="entry name" value="Lipid_A_modif_metabolic_enz"/>
</dbReference>
<evidence type="ECO:0000256" key="1">
    <source>
        <dbReference type="ARBA" id="ARBA00009219"/>
    </source>
</evidence>
<reference evidence="6" key="1">
    <citation type="submission" date="2017-11" db="EMBL/GenBank/DDBJ databases">
        <title>The sensing device of the deep-sea amphipod.</title>
        <authorList>
            <person name="Kobayashi H."/>
            <person name="Nagahama T."/>
            <person name="Arai W."/>
            <person name="Sasagawa Y."/>
            <person name="Umeda M."/>
            <person name="Hayashi T."/>
            <person name="Nikaido I."/>
            <person name="Watanabe H."/>
            <person name="Oguri K."/>
            <person name="Kitazato H."/>
            <person name="Fujioka K."/>
            <person name="Kido Y."/>
            <person name="Takami H."/>
        </authorList>
    </citation>
    <scope>NUCLEOTIDE SEQUENCE</scope>
    <source>
        <tissue evidence="6">Whole body</tissue>
    </source>
</reference>
<evidence type="ECO:0000256" key="3">
    <source>
        <dbReference type="RuleBase" id="RU004475"/>
    </source>
</evidence>
<evidence type="ECO:0000256" key="2">
    <source>
        <dbReference type="ARBA" id="ARBA00023002"/>
    </source>
</evidence>
<dbReference type="PANTHER" id="PTHR43245:SF51">
    <property type="entry name" value="SHORT CHAIN DEHYDROGENASE_REDUCTASE FAMILY 42E, MEMBER 2"/>
    <property type="match status" value="1"/>
</dbReference>